<name>M8BMQ6_AEGTA</name>
<sequence>MGRYKAYISQLDMLSYNQAMPTSNDATTVAVAATARNLSFRVGAIFLVVEGCCCS</sequence>
<protein>
    <submittedName>
        <fullName evidence="1">Uncharacterized protein</fullName>
    </submittedName>
</protein>
<organism evidence="1">
    <name type="scientific">Aegilops tauschii</name>
    <name type="common">Tausch's goatgrass</name>
    <name type="synonym">Aegilops squarrosa</name>
    <dbReference type="NCBI Taxonomy" id="37682"/>
    <lineage>
        <taxon>Eukaryota</taxon>
        <taxon>Viridiplantae</taxon>
        <taxon>Streptophyta</taxon>
        <taxon>Embryophyta</taxon>
        <taxon>Tracheophyta</taxon>
        <taxon>Spermatophyta</taxon>
        <taxon>Magnoliopsida</taxon>
        <taxon>Liliopsida</taxon>
        <taxon>Poales</taxon>
        <taxon>Poaceae</taxon>
        <taxon>BOP clade</taxon>
        <taxon>Pooideae</taxon>
        <taxon>Triticodae</taxon>
        <taxon>Triticeae</taxon>
        <taxon>Triticinae</taxon>
        <taxon>Aegilops</taxon>
    </lineage>
</organism>
<dbReference type="EnsemblPlants" id="EMT23219">
    <property type="protein sequence ID" value="EMT23219"/>
    <property type="gene ID" value="F775_43930"/>
</dbReference>
<proteinExistence type="predicted"/>
<reference evidence="1" key="1">
    <citation type="submission" date="2015-06" db="UniProtKB">
        <authorList>
            <consortium name="EnsemblPlants"/>
        </authorList>
    </citation>
    <scope>IDENTIFICATION</scope>
</reference>
<accession>M8BMQ6</accession>
<dbReference type="AlphaFoldDB" id="M8BMQ6"/>
<evidence type="ECO:0000313" key="1">
    <source>
        <dbReference type="EnsemblPlants" id="EMT23219"/>
    </source>
</evidence>